<reference evidence="3 4" key="2">
    <citation type="journal article" date="2011" name="ISME J.">
        <title>RNA-seq reveals cooperative metabolic interactions between two termite-gut spirochete species in co-culture.</title>
        <authorList>
            <person name="Rosenthal A.Z."/>
            <person name="Matson E.G."/>
            <person name="Eldar A."/>
            <person name="Leadbetter J.R."/>
        </authorList>
    </citation>
    <scope>NUCLEOTIDE SEQUENCE [LARGE SCALE GENOMIC DNA]</scope>
    <source>
        <strain evidence="4">ATCC BAA-887 / DSM 12427 / ZAS-2</strain>
    </source>
</reference>
<keyword evidence="4" id="KW-1185">Reference proteome</keyword>
<dbReference type="RefSeq" id="WP_015708765.1">
    <property type="nucleotide sequence ID" value="NC_015578.1"/>
</dbReference>
<evidence type="ECO:0008006" key="5">
    <source>
        <dbReference type="Google" id="ProtNLM"/>
    </source>
</evidence>
<evidence type="ECO:0000256" key="2">
    <source>
        <dbReference type="SAM" id="SignalP"/>
    </source>
</evidence>
<dbReference type="AlphaFoldDB" id="F5YQW6"/>
<reference evidence="4" key="1">
    <citation type="submission" date="2009-12" db="EMBL/GenBank/DDBJ databases">
        <title>Complete sequence of Treponema primitia strain ZAS-2.</title>
        <authorList>
            <person name="Tetu S.G."/>
            <person name="Matson E."/>
            <person name="Ren Q."/>
            <person name="Seshadri R."/>
            <person name="Elbourne L."/>
            <person name="Hassan K.A."/>
            <person name="Durkin A."/>
            <person name="Radune D."/>
            <person name="Mohamoud Y."/>
            <person name="Shay R."/>
            <person name="Jin S."/>
            <person name="Zhang X."/>
            <person name="Lucey K."/>
            <person name="Ballor N.R."/>
            <person name="Ottesen E."/>
            <person name="Rosenthal R."/>
            <person name="Allen A."/>
            <person name="Leadbetter J.R."/>
            <person name="Paulsen I.T."/>
        </authorList>
    </citation>
    <scope>NUCLEOTIDE SEQUENCE [LARGE SCALE GENOMIC DNA]</scope>
    <source>
        <strain evidence="4">ATCC BAA-887 / DSM 12427 / ZAS-2</strain>
    </source>
</reference>
<sequence length="165" mass="17815">MKKLQNLGMLACVLAFTLVLPGCVSSLKDTYTGTAWNIGVPAAKDVKILGIVRYETIVDRGNGEKITYDALLREAEKLGGDGIVNIMIDVKRESSKLFTFIFSSKDTWYGSALAIKYSDENLTETTVSKENGTTTSTPKSSNQSGMNPDEGGEAGDQGKKFLGIF</sequence>
<organism evidence="3 4">
    <name type="scientific">Treponema primitia (strain ATCC BAA-887 / DSM 12427 / ZAS-2)</name>
    <dbReference type="NCBI Taxonomy" id="545694"/>
    <lineage>
        <taxon>Bacteria</taxon>
        <taxon>Pseudomonadati</taxon>
        <taxon>Spirochaetota</taxon>
        <taxon>Spirochaetia</taxon>
        <taxon>Spirochaetales</taxon>
        <taxon>Treponemataceae</taxon>
        <taxon>Treponema</taxon>
    </lineage>
</organism>
<dbReference type="HOGENOM" id="CLU_1610046_0_0_12"/>
<name>F5YQW6_TREPZ</name>
<dbReference type="EMBL" id="CP001843">
    <property type="protein sequence ID" value="AEF86488.1"/>
    <property type="molecule type" value="Genomic_DNA"/>
</dbReference>
<gene>
    <name evidence="3" type="ordered locus">TREPR_1318</name>
</gene>
<protein>
    <recommendedName>
        <fullName evidence="5">Lipoprotein</fullName>
    </recommendedName>
</protein>
<feature type="signal peptide" evidence="2">
    <location>
        <begin position="1"/>
        <end position="21"/>
    </location>
</feature>
<feature type="compositionally biased region" description="Polar residues" evidence="1">
    <location>
        <begin position="125"/>
        <end position="146"/>
    </location>
</feature>
<dbReference type="Proteomes" id="UP000009223">
    <property type="component" value="Chromosome"/>
</dbReference>
<feature type="region of interest" description="Disordered" evidence="1">
    <location>
        <begin position="125"/>
        <end position="158"/>
    </location>
</feature>
<keyword evidence="2" id="KW-0732">Signal</keyword>
<dbReference type="KEGG" id="tpi:TREPR_1318"/>
<feature type="chain" id="PRO_5003335426" description="Lipoprotein" evidence="2">
    <location>
        <begin position="22"/>
        <end position="165"/>
    </location>
</feature>
<dbReference type="OrthoDB" id="342590at2"/>
<proteinExistence type="predicted"/>
<evidence type="ECO:0000256" key="1">
    <source>
        <dbReference type="SAM" id="MobiDB-lite"/>
    </source>
</evidence>
<evidence type="ECO:0000313" key="4">
    <source>
        <dbReference type="Proteomes" id="UP000009223"/>
    </source>
</evidence>
<accession>F5YQW6</accession>
<evidence type="ECO:0000313" key="3">
    <source>
        <dbReference type="EMBL" id="AEF86488.1"/>
    </source>
</evidence>